<dbReference type="HOGENOM" id="CLU_2356787_0_0_7"/>
<evidence type="ECO:0000313" key="2">
    <source>
        <dbReference type="EMBL" id="AEI66491.1"/>
    </source>
</evidence>
<proteinExistence type="predicted"/>
<dbReference type="EMBL" id="CP002830">
    <property type="protein sequence ID" value="AEI66491.1"/>
    <property type="molecule type" value="Genomic_DNA"/>
</dbReference>
<feature type="compositionally biased region" description="Low complexity" evidence="1">
    <location>
        <begin position="1"/>
        <end position="15"/>
    </location>
</feature>
<sequence>MSWWAGSEVGASSLAGGSGGTSDDETTAGPVADARGTSAAGFEATQAESRTAARSGVTAWRTGGDTVLSHLQGVTDRSPGARRAGRRGRVMRGGDE</sequence>
<dbReference type="STRING" id="483219.LILAB_22980"/>
<reference evidence="2 3" key="1">
    <citation type="journal article" date="2011" name="J. Bacteriol.">
        <title>Genome sequence of the halotolerant marine bacterium Myxococcus fulvus HW-1.</title>
        <authorList>
            <person name="Li Z.F."/>
            <person name="Li X."/>
            <person name="Liu H."/>
            <person name="Liu X."/>
            <person name="Han K."/>
            <person name="Wu Z.H."/>
            <person name="Hu W."/>
            <person name="Li F.F."/>
            <person name="Li Y.Z."/>
        </authorList>
    </citation>
    <scope>NUCLEOTIDE SEQUENCE [LARGE SCALE GENOMIC DNA]</scope>
    <source>
        <strain evidence="3">ATCC BAA-855 / HW-1</strain>
    </source>
</reference>
<organism evidence="2 3">
    <name type="scientific">Myxococcus fulvus (strain ATCC BAA-855 / HW-1)</name>
    <dbReference type="NCBI Taxonomy" id="483219"/>
    <lineage>
        <taxon>Bacteria</taxon>
        <taxon>Pseudomonadati</taxon>
        <taxon>Myxococcota</taxon>
        <taxon>Myxococcia</taxon>
        <taxon>Myxococcales</taxon>
        <taxon>Cystobacterineae</taxon>
        <taxon>Myxococcaceae</taxon>
        <taxon>Myxococcus</taxon>
    </lineage>
</organism>
<evidence type="ECO:0000256" key="1">
    <source>
        <dbReference type="SAM" id="MobiDB-lite"/>
    </source>
</evidence>
<dbReference type="Proteomes" id="UP000000488">
    <property type="component" value="Chromosome"/>
</dbReference>
<gene>
    <name evidence="2" type="ordered locus">LILAB_22980</name>
</gene>
<accession>F8CLG7</accession>
<protein>
    <submittedName>
        <fullName evidence="2">Uncharacterized protein</fullName>
    </submittedName>
</protein>
<name>F8CLG7_MYXFH</name>
<feature type="region of interest" description="Disordered" evidence="1">
    <location>
        <begin position="1"/>
        <end position="96"/>
    </location>
</feature>
<dbReference type="KEGG" id="mfu:LILAB_22980"/>
<evidence type="ECO:0000313" key="3">
    <source>
        <dbReference type="Proteomes" id="UP000000488"/>
    </source>
</evidence>
<dbReference type="AlphaFoldDB" id="F8CLG7"/>